<dbReference type="PANTHER" id="PTHR30572:SF4">
    <property type="entry name" value="ABC TRANSPORTER PERMEASE YTRF"/>
    <property type="match status" value="1"/>
</dbReference>
<name>A0A2U3KJ26_9BACT</name>
<dbReference type="InterPro" id="IPR003838">
    <property type="entry name" value="ABC3_permease_C"/>
</dbReference>
<proteinExistence type="inferred from homology"/>
<keyword evidence="3 7" id="KW-0812">Transmembrane</keyword>
<sequence length="415" mass="44678">MANATSVTLTTQRRLIGLREVLSFAYDSFSSNKLQFLLTALAMAVGTASVILVATIGLTGKQYILRQLQSLGTNMIYADYQAGGQRLDATLDPMKVEDVLAIREQVPSIVAASPTVALGDRINVGGGKQRDILVLGVDPDYLRLRNLVLLAGRFFDAGDSASRNKVGLITEKLAQKLYGAPQESVGQMIKLSGGLPFTVVGVFRESVDTFGQSDIQEDTMLIPYSVSRFFTPTGDIRQIYFSVASAQDVVPATAAIKRVLQSRHRPESIYSVENLTHLLDVAARIADALTVVGVLVAFVTLLVSGIGIMNIMLSTVTSRIREIGIRKAIGATNREIRFQFLAEAVLISLSGGIVGIVVGLAIPWSVRFLTDYRIPISGLSAIIAIFVASIVGIIFGTVPATRASQLDPVESLRYE</sequence>
<evidence type="ECO:0000256" key="4">
    <source>
        <dbReference type="ARBA" id="ARBA00022989"/>
    </source>
</evidence>
<keyword evidence="5 7" id="KW-0472">Membrane</keyword>
<reference evidence="11" key="1">
    <citation type="submission" date="2018-02" db="EMBL/GenBank/DDBJ databases">
        <authorList>
            <person name="Hausmann B."/>
        </authorList>
    </citation>
    <scope>NUCLEOTIDE SEQUENCE [LARGE SCALE GENOMIC DNA]</scope>
    <source>
        <strain evidence="11">Peat soil MAG SbA1</strain>
    </source>
</reference>
<feature type="transmembrane region" description="Helical" evidence="7">
    <location>
        <begin position="36"/>
        <end position="58"/>
    </location>
</feature>
<evidence type="ECO:0000313" key="11">
    <source>
        <dbReference type="Proteomes" id="UP000238701"/>
    </source>
</evidence>
<protein>
    <submittedName>
        <fullName evidence="10">ABC efflux pump, inner membrane subunit</fullName>
    </submittedName>
</protein>
<comment type="subcellular location">
    <subcellularLocation>
        <location evidence="1">Cell membrane</location>
        <topology evidence="1">Multi-pass membrane protein</topology>
    </subcellularLocation>
</comment>
<evidence type="ECO:0000256" key="1">
    <source>
        <dbReference type="ARBA" id="ARBA00004651"/>
    </source>
</evidence>
<dbReference type="OrthoDB" id="9770036at2"/>
<dbReference type="GO" id="GO:0022857">
    <property type="term" value="F:transmembrane transporter activity"/>
    <property type="evidence" value="ECO:0007669"/>
    <property type="project" value="TreeGrafter"/>
</dbReference>
<dbReference type="Pfam" id="PF12704">
    <property type="entry name" value="MacB_PCD"/>
    <property type="match status" value="1"/>
</dbReference>
<dbReference type="InterPro" id="IPR050250">
    <property type="entry name" value="Macrolide_Exporter_MacB"/>
</dbReference>
<dbReference type="Proteomes" id="UP000238701">
    <property type="component" value="Unassembled WGS sequence"/>
</dbReference>
<dbReference type="GO" id="GO:0005886">
    <property type="term" value="C:plasma membrane"/>
    <property type="evidence" value="ECO:0007669"/>
    <property type="project" value="UniProtKB-SubCell"/>
</dbReference>
<evidence type="ECO:0000256" key="7">
    <source>
        <dbReference type="SAM" id="Phobius"/>
    </source>
</evidence>
<evidence type="ECO:0000256" key="3">
    <source>
        <dbReference type="ARBA" id="ARBA00022692"/>
    </source>
</evidence>
<feature type="domain" description="ABC3 transporter permease C-terminal" evidence="8">
    <location>
        <begin position="295"/>
        <end position="408"/>
    </location>
</feature>
<feature type="transmembrane region" description="Helical" evidence="7">
    <location>
        <begin position="374"/>
        <end position="395"/>
    </location>
</feature>
<dbReference type="PANTHER" id="PTHR30572">
    <property type="entry name" value="MEMBRANE COMPONENT OF TRANSPORTER-RELATED"/>
    <property type="match status" value="1"/>
</dbReference>
<comment type="similarity">
    <text evidence="6">Belongs to the ABC-4 integral membrane protein family.</text>
</comment>
<keyword evidence="2" id="KW-1003">Cell membrane</keyword>
<feature type="transmembrane region" description="Helical" evidence="7">
    <location>
        <begin position="338"/>
        <end position="362"/>
    </location>
</feature>
<accession>A0A2U3KJ26</accession>
<evidence type="ECO:0000256" key="6">
    <source>
        <dbReference type="ARBA" id="ARBA00038076"/>
    </source>
</evidence>
<dbReference type="EMBL" id="OMOD01000121">
    <property type="protein sequence ID" value="SPF39655.1"/>
    <property type="molecule type" value="Genomic_DNA"/>
</dbReference>
<keyword evidence="4 7" id="KW-1133">Transmembrane helix</keyword>
<evidence type="ECO:0000256" key="5">
    <source>
        <dbReference type="ARBA" id="ARBA00023136"/>
    </source>
</evidence>
<dbReference type="InterPro" id="IPR025857">
    <property type="entry name" value="MacB_PCD"/>
</dbReference>
<gene>
    <name evidence="10" type="ORF">SBA1_290017</name>
</gene>
<evidence type="ECO:0000259" key="9">
    <source>
        <dbReference type="Pfam" id="PF12704"/>
    </source>
</evidence>
<evidence type="ECO:0000259" key="8">
    <source>
        <dbReference type="Pfam" id="PF02687"/>
    </source>
</evidence>
<evidence type="ECO:0000256" key="2">
    <source>
        <dbReference type="ARBA" id="ARBA00022475"/>
    </source>
</evidence>
<organism evidence="10 11">
    <name type="scientific">Candidatus Sulfotelmatobacter kueseliae</name>
    <dbReference type="NCBI Taxonomy" id="2042962"/>
    <lineage>
        <taxon>Bacteria</taxon>
        <taxon>Pseudomonadati</taxon>
        <taxon>Acidobacteriota</taxon>
        <taxon>Terriglobia</taxon>
        <taxon>Terriglobales</taxon>
        <taxon>Candidatus Korobacteraceae</taxon>
        <taxon>Candidatus Sulfotelmatobacter</taxon>
    </lineage>
</organism>
<feature type="domain" description="MacB-like periplasmic core" evidence="9">
    <location>
        <begin position="37"/>
        <end position="258"/>
    </location>
</feature>
<dbReference type="AlphaFoldDB" id="A0A2U3KJ26"/>
<dbReference type="Pfam" id="PF02687">
    <property type="entry name" value="FtsX"/>
    <property type="match status" value="1"/>
</dbReference>
<feature type="transmembrane region" description="Helical" evidence="7">
    <location>
        <begin position="288"/>
        <end position="317"/>
    </location>
</feature>
<evidence type="ECO:0000313" key="10">
    <source>
        <dbReference type="EMBL" id="SPF39655.1"/>
    </source>
</evidence>